<name>A0ABU7UUV1_9CLOT</name>
<dbReference type="RefSeq" id="WP_216107046.1">
    <property type="nucleotide sequence ID" value="NZ_JAZHFS010000026.1"/>
</dbReference>
<organism evidence="1 2">
    <name type="scientific">Clostridium frigoriphilum</name>
    <dbReference type="NCBI Taxonomy" id="443253"/>
    <lineage>
        <taxon>Bacteria</taxon>
        <taxon>Bacillati</taxon>
        <taxon>Bacillota</taxon>
        <taxon>Clostridia</taxon>
        <taxon>Eubacteriales</taxon>
        <taxon>Clostridiaceae</taxon>
        <taxon>Clostridium</taxon>
    </lineage>
</organism>
<dbReference type="Proteomes" id="UP001498469">
    <property type="component" value="Unassembled WGS sequence"/>
</dbReference>
<evidence type="ECO:0000313" key="2">
    <source>
        <dbReference type="Proteomes" id="UP001498469"/>
    </source>
</evidence>
<protein>
    <submittedName>
        <fullName evidence="1">HEAT repeat domain-containing protein</fullName>
    </submittedName>
</protein>
<sequence length="156" mass="18304">MSVSEIKKETPNNINELVKMADDKANWRKRLEAVNELKNWKCQKSRDVLTRLAMHDLVFKVKEEALRATQSLGITKNGKRLKLGKPKVHLIKDINKKLYHVDNVITESFEITKFKEKFKQLYPEPYDVYEGDKGTSFDEWILNVLKNKPKNKTTNK</sequence>
<proteinExistence type="predicted"/>
<accession>A0ABU7UUV1</accession>
<keyword evidence="2" id="KW-1185">Reference proteome</keyword>
<evidence type="ECO:0000313" key="1">
    <source>
        <dbReference type="EMBL" id="MEF2114624.1"/>
    </source>
</evidence>
<dbReference type="EMBL" id="JAZHFS010000026">
    <property type="protein sequence ID" value="MEF2114624.1"/>
    <property type="molecule type" value="Genomic_DNA"/>
</dbReference>
<reference evidence="1 2" key="1">
    <citation type="submission" date="2023-11" db="EMBL/GenBank/DDBJ databases">
        <title>Draft genome sequence of a psychrophilic Clostridium strain from permafrost water brine.</title>
        <authorList>
            <person name="Shcherbakova V.A."/>
            <person name="Trubitsyn V.E."/>
            <person name="Zakharyuk A.G."/>
        </authorList>
    </citation>
    <scope>NUCLEOTIDE SEQUENCE [LARGE SCALE GENOMIC DNA]</scope>
    <source>
        <strain evidence="1 2">14F</strain>
    </source>
</reference>
<gene>
    <name evidence="1" type="ORF">SJI18_20255</name>
</gene>
<comment type="caution">
    <text evidence="1">The sequence shown here is derived from an EMBL/GenBank/DDBJ whole genome shotgun (WGS) entry which is preliminary data.</text>
</comment>